<evidence type="ECO:0000256" key="8">
    <source>
        <dbReference type="ARBA" id="ARBA00023242"/>
    </source>
</evidence>
<dbReference type="FunFam" id="4.10.1100.10:FF:000001">
    <property type="entry name" value="Squamosa promoter-binding-like protein 14"/>
    <property type="match status" value="1"/>
</dbReference>
<feature type="compositionally biased region" description="Acidic residues" evidence="10">
    <location>
        <begin position="1"/>
        <end position="11"/>
    </location>
</feature>
<dbReference type="EMBL" id="JBCGBO010000004">
    <property type="protein sequence ID" value="KAK9209179.1"/>
    <property type="molecule type" value="Genomic_DNA"/>
</dbReference>
<evidence type="ECO:0000256" key="5">
    <source>
        <dbReference type="ARBA" id="ARBA00023015"/>
    </source>
</evidence>
<evidence type="ECO:0000256" key="7">
    <source>
        <dbReference type="ARBA" id="ARBA00023163"/>
    </source>
</evidence>
<dbReference type="PANTHER" id="PTHR31251">
    <property type="entry name" value="SQUAMOSA PROMOTER-BINDING-LIKE PROTEIN 4"/>
    <property type="match status" value="1"/>
</dbReference>
<evidence type="ECO:0000313" key="12">
    <source>
        <dbReference type="EMBL" id="KAK9209179.1"/>
    </source>
</evidence>
<dbReference type="PROSITE" id="PS51141">
    <property type="entry name" value="ZF_SBP"/>
    <property type="match status" value="1"/>
</dbReference>
<comment type="subcellular location">
    <subcellularLocation>
        <location evidence="1">Nucleus</location>
    </subcellularLocation>
</comment>
<dbReference type="GO" id="GO:0005634">
    <property type="term" value="C:nucleus"/>
    <property type="evidence" value="ECO:0007669"/>
    <property type="project" value="UniProtKB-SubCell"/>
</dbReference>
<keyword evidence="2" id="KW-0479">Metal-binding</keyword>
<accession>A0AAP0MHC5</accession>
<dbReference type="InterPro" id="IPR044817">
    <property type="entry name" value="SBP-like"/>
</dbReference>
<proteinExistence type="predicted"/>
<evidence type="ECO:0000313" key="13">
    <source>
        <dbReference type="Proteomes" id="UP001428341"/>
    </source>
</evidence>
<dbReference type="Pfam" id="PF03110">
    <property type="entry name" value="SBP"/>
    <property type="match status" value="1"/>
</dbReference>
<evidence type="ECO:0000256" key="10">
    <source>
        <dbReference type="SAM" id="MobiDB-lite"/>
    </source>
</evidence>
<feature type="region of interest" description="Disordered" evidence="10">
    <location>
        <begin position="104"/>
        <end position="124"/>
    </location>
</feature>
<evidence type="ECO:0000259" key="11">
    <source>
        <dbReference type="PROSITE" id="PS51141"/>
    </source>
</evidence>
<feature type="domain" description="SBP-type" evidence="11">
    <location>
        <begin position="36"/>
        <end position="113"/>
    </location>
</feature>
<dbReference type="AlphaFoldDB" id="A0AAP0MHC5"/>
<evidence type="ECO:0000256" key="9">
    <source>
        <dbReference type="PROSITE-ProRule" id="PRU00470"/>
    </source>
</evidence>
<dbReference type="Proteomes" id="UP001428341">
    <property type="component" value="Unassembled WGS sequence"/>
</dbReference>
<dbReference type="GO" id="GO:0003677">
    <property type="term" value="F:DNA binding"/>
    <property type="evidence" value="ECO:0007669"/>
    <property type="project" value="UniProtKB-KW"/>
</dbReference>
<comment type="caution">
    <text evidence="12">The sequence shown here is derived from an EMBL/GenBank/DDBJ whole genome shotgun (WGS) entry which is preliminary data.</text>
</comment>
<evidence type="ECO:0000256" key="4">
    <source>
        <dbReference type="ARBA" id="ARBA00022833"/>
    </source>
</evidence>
<keyword evidence="3 9" id="KW-0863">Zinc-finger</keyword>
<keyword evidence="6" id="KW-0238">DNA-binding</keyword>
<dbReference type="GO" id="GO:0008270">
    <property type="term" value="F:zinc ion binding"/>
    <property type="evidence" value="ECO:0007669"/>
    <property type="project" value="UniProtKB-KW"/>
</dbReference>
<keyword evidence="7" id="KW-0804">Transcription</keyword>
<dbReference type="PANTHER" id="PTHR31251:SF226">
    <property type="entry name" value="SQUAMOSA PROMOTER-BINDING-LIKE PROTEIN 6"/>
    <property type="match status" value="1"/>
</dbReference>
<sequence>MDNDMEEEEGGVDCYADDERKKKATGRRAAPAGTSSPCCMVEKCGTDLTDARRYHRRHKVCETHSKAPVVIVAGLRQRFCQQCSRFHELYEFDETKRSCRRRLAGHNERRRKSTAETTGEGSSCRGAPPLLCHSKVPLAPAYGGSQQQYLGYA</sequence>
<name>A0AAP0MHC5_9ROSI</name>
<evidence type="ECO:0000256" key="1">
    <source>
        <dbReference type="ARBA" id="ARBA00004123"/>
    </source>
</evidence>
<organism evidence="12 13">
    <name type="scientific">Citrus x changshan-huyou</name>
    <dbReference type="NCBI Taxonomy" id="2935761"/>
    <lineage>
        <taxon>Eukaryota</taxon>
        <taxon>Viridiplantae</taxon>
        <taxon>Streptophyta</taxon>
        <taxon>Embryophyta</taxon>
        <taxon>Tracheophyta</taxon>
        <taxon>Spermatophyta</taxon>
        <taxon>Magnoliopsida</taxon>
        <taxon>eudicotyledons</taxon>
        <taxon>Gunneridae</taxon>
        <taxon>Pentapetalae</taxon>
        <taxon>rosids</taxon>
        <taxon>malvids</taxon>
        <taxon>Sapindales</taxon>
        <taxon>Rutaceae</taxon>
        <taxon>Aurantioideae</taxon>
        <taxon>Citrus</taxon>
    </lineage>
</organism>
<evidence type="ECO:0000256" key="3">
    <source>
        <dbReference type="ARBA" id="ARBA00022771"/>
    </source>
</evidence>
<keyword evidence="4" id="KW-0862">Zinc</keyword>
<dbReference type="InterPro" id="IPR004333">
    <property type="entry name" value="SBP_dom"/>
</dbReference>
<protein>
    <recommendedName>
        <fullName evidence="11">SBP-type domain-containing protein</fullName>
    </recommendedName>
</protein>
<reference evidence="12 13" key="1">
    <citation type="submission" date="2024-05" db="EMBL/GenBank/DDBJ databases">
        <title>Haplotype-resolved chromosome-level genome assembly of Huyou (Citrus changshanensis).</title>
        <authorList>
            <person name="Miao C."/>
            <person name="Chen W."/>
            <person name="Wu Y."/>
            <person name="Wang L."/>
            <person name="Zhao S."/>
            <person name="Grierson D."/>
            <person name="Xu C."/>
            <person name="Chen K."/>
        </authorList>
    </citation>
    <scope>NUCLEOTIDE SEQUENCE [LARGE SCALE GENOMIC DNA]</scope>
    <source>
        <strain evidence="12">01-14</strain>
        <tissue evidence="12">Leaf</tissue>
    </source>
</reference>
<evidence type="ECO:0000256" key="6">
    <source>
        <dbReference type="ARBA" id="ARBA00023125"/>
    </source>
</evidence>
<keyword evidence="13" id="KW-1185">Reference proteome</keyword>
<dbReference type="Gene3D" id="4.10.1100.10">
    <property type="entry name" value="Transcription factor, SBP-box domain"/>
    <property type="match status" value="1"/>
</dbReference>
<feature type="region of interest" description="Disordered" evidence="10">
    <location>
        <begin position="1"/>
        <end position="32"/>
    </location>
</feature>
<dbReference type="InterPro" id="IPR036893">
    <property type="entry name" value="SBP_sf"/>
</dbReference>
<keyword evidence="5" id="KW-0805">Transcription regulation</keyword>
<evidence type="ECO:0000256" key="2">
    <source>
        <dbReference type="ARBA" id="ARBA00022723"/>
    </source>
</evidence>
<dbReference type="SUPFAM" id="SSF103612">
    <property type="entry name" value="SBT domain"/>
    <property type="match status" value="1"/>
</dbReference>
<keyword evidence="8" id="KW-0539">Nucleus</keyword>
<gene>
    <name evidence="12" type="ORF">WN944_001543</name>
</gene>